<dbReference type="EMBL" id="JAPFFI010000003">
    <property type="protein sequence ID" value="KAJ6397443.1"/>
    <property type="molecule type" value="Genomic_DNA"/>
</dbReference>
<protein>
    <submittedName>
        <fullName evidence="2">Uncharacterized protein</fullName>
    </submittedName>
</protein>
<feature type="region of interest" description="Disordered" evidence="1">
    <location>
        <begin position="1"/>
        <end position="30"/>
    </location>
</feature>
<name>A0ABQ9CDK2_9ROSI</name>
<keyword evidence="3" id="KW-1185">Reference proteome</keyword>
<evidence type="ECO:0000256" key="1">
    <source>
        <dbReference type="SAM" id="MobiDB-lite"/>
    </source>
</evidence>
<comment type="caution">
    <text evidence="2">The sequence shown here is derived from an EMBL/GenBank/DDBJ whole genome shotgun (WGS) entry which is preliminary data.</text>
</comment>
<evidence type="ECO:0000313" key="2">
    <source>
        <dbReference type="EMBL" id="KAJ6397443.1"/>
    </source>
</evidence>
<proteinExistence type="predicted"/>
<reference evidence="2" key="1">
    <citation type="submission" date="2022-10" db="EMBL/GenBank/DDBJ databases">
        <authorList>
            <person name="Hyden B.L."/>
            <person name="Feng K."/>
            <person name="Yates T."/>
            <person name="Jawdy S."/>
            <person name="Smart L.B."/>
            <person name="Muchero W."/>
        </authorList>
    </citation>
    <scope>NUCLEOTIDE SEQUENCE</scope>
    <source>
        <tissue evidence="2">Shoot tip</tissue>
    </source>
</reference>
<feature type="non-terminal residue" evidence="2">
    <location>
        <position position="30"/>
    </location>
</feature>
<evidence type="ECO:0000313" key="3">
    <source>
        <dbReference type="Proteomes" id="UP001141253"/>
    </source>
</evidence>
<gene>
    <name evidence="2" type="ORF">OIU77_018452</name>
</gene>
<organism evidence="2 3">
    <name type="scientific">Salix suchowensis</name>
    <dbReference type="NCBI Taxonomy" id="1278906"/>
    <lineage>
        <taxon>Eukaryota</taxon>
        <taxon>Viridiplantae</taxon>
        <taxon>Streptophyta</taxon>
        <taxon>Embryophyta</taxon>
        <taxon>Tracheophyta</taxon>
        <taxon>Spermatophyta</taxon>
        <taxon>Magnoliopsida</taxon>
        <taxon>eudicotyledons</taxon>
        <taxon>Gunneridae</taxon>
        <taxon>Pentapetalae</taxon>
        <taxon>rosids</taxon>
        <taxon>fabids</taxon>
        <taxon>Malpighiales</taxon>
        <taxon>Salicaceae</taxon>
        <taxon>Saliceae</taxon>
        <taxon>Salix</taxon>
    </lineage>
</organism>
<sequence length="30" mass="3468">MNDTVSHHHISLDYTSSKKKKKNNTSKPLQ</sequence>
<accession>A0ABQ9CDK2</accession>
<reference evidence="2" key="2">
    <citation type="journal article" date="2023" name="Int. J. Mol. Sci.">
        <title>De Novo Assembly and Annotation of 11 Diverse Shrub Willow (Salix) Genomes Reveals Novel Gene Organization in Sex-Linked Regions.</title>
        <authorList>
            <person name="Hyden B."/>
            <person name="Feng K."/>
            <person name="Yates T.B."/>
            <person name="Jawdy S."/>
            <person name="Cereghino C."/>
            <person name="Smart L.B."/>
            <person name="Muchero W."/>
        </authorList>
    </citation>
    <scope>NUCLEOTIDE SEQUENCE</scope>
    <source>
        <tissue evidence="2">Shoot tip</tissue>
    </source>
</reference>
<dbReference type="Proteomes" id="UP001141253">
    <property type="component" value="Chromosome 5"/>
</dbReference>